<dbReference type="GO" id="GO:0030203">
    <property type="term" value="P:glycosaminoglycan metabolic process"/>
    <property type="evidence" value="ECO:0007669"/>
    <property type="project" value="TreeGrafter"/>
</dbReference>
<dbReference type="OrthoDB" id="428480at2759"/>
<feature type="compositionally biased region" description="Basic and acidic residues" evidence="9">
    <location>
        <begin position="168"/>
        <end position="183"/>
    </location>
</feature>
<dbReference type="SUPFAM" id="SSF51445">
    <property type="entry name" value="(Trans)glycosidases"/>
    <property type="match status" value="1"/>
</dbReference>
<keyword evidence="4" id="KW-0378">Hydrolase</keyword>
<feature type="compositionally biased region" description="Basic and acidic residues" evidence="9">
    <location>
        <begin position="1125"/>
        <end position="1138"/>
    </location>
</feature>
<feature type="compositionally biased region" description="Acidic residues" evidence="9">
    <location>
        <begin position="153"/>
        <end position="167"/>
    </location>
</feature>
<evidence type="ECO:0000256" key="7">
    <source>
        <dbReference type="ARBA" id="ARBA00033000"/>
    </source>
</evidence>
<feature type="compositionally biased region" description="Basic and acidic residues" evidence="9">
    <location>
        <begin position="1085"/>
        <end position="1101"/>
    </location>
</feature>
<dbReference type="PANTHER" id="PTHR22600">
    <property type="entry name" value="BETA-HEXOSAMINIDASE"/>
    <property type="match status" value="1"/>
</dbReference>
<evidence type="ECO:0000256" key="1">
    <source>
        <dbReference type="ARBA" id="ARBA00001231"/>
    </source>
</evidence>
<feature type="compositionally biased region" description="Basic and acidic residues" evidence="9">
    <location>
        <begin position="1061"/>
        <end position="1073"/>
    </location>
</feature>
<dbReference type="Pfam" id="PF03173">
    <property type="entry name" value="CHB_HEX"/>
    <property type="match status" value="1"/>
</dbReference>
<comment type="caution">
    <text evidence="11">The sequence shown here is derived from an EMBL/GenBank/DDBJ whole genome shotgun (WGS) entry which is preliminary data.</text>
</comment>
<dbReference type="STRING" id="46731.A0A3M6U295"/>
<dbReference type="GO" id="GO:0030247">
    <property type="term" value="F:polysaccharide binding"/>
    <property type="evidence" value="ECO:0007669"/>
    <property type="project" value="InterPro"/>
</dbReference>
<comment type="catalytic activity">
    <reaction evidence="1">
        <text>Hydrolysis of terminal non-reducing N-acetyl-D-hexosamine residues in N-acetyl-beta-D-hexosaminides.</text>
        <dbReference type="EC" id="3.2.1.52"/>
    </reaction>
</comment>
<dbReference type="InterPro" id="IPR015882">
    <property type="entry name" value="HEX_bac_N"/>
</dbReference>
<evidence type="ECO:0000256" key="4">
    <source>
        <dbReference type="ARBA" id="ARBA00022801"/>
    </source>
</evidence>
<feature type="active site" description="Proton donor" evidence="8">
    <location>
        <position position="760"/>
    </location>
</feature>
<comment type="similarity">
    <text evidence="2">Belongs to the glycosyl hydrolase 20 family.</text>
</comment>
<name>A0A3M6U295_POCDA</name>
<dbReference type="InterPro" id="IPR013783">
    <property type="entry name" value="Ig-like_fold"/>
</dbReference>
<dbReference type="InterPro" id="IPR004866">
    <property type="entry name" value="CHB/HEX_N_dom"/>
</dbReference>
<dbReference type="Pfam" id="PF00728">
    <property type="entry name" value="Glyco_hydro_20"/>
    <property type="match status" value="1"/>
</dbReference>
<dbReference type="InterPro" id="IPR015883">
    <property type="entry name" value="Glyco_hydro_20_cat"/>
</dbReference>
<feature type="domain" description="Chitobiase/beta-hexosaminidases N-terminal" evidence="10">
    <location>
        <begin position="267"/>
        <end position="423"/>
    </location>
</feature>
<dbReference type="InterPro" id="IPR004867">
    <property type="entry name" value="CHB_C_dom"/>
</dbReference>
<evidence type="ECO:0000313" key="11">
    <source>
        <dbReference type="EMBL" id="RMX47741.1"/>
    </source>
</evidence>
<dbReference type="SUPFAM" id="SSF81296">
    <property type="entry name" value="E set domains"/>
    <property type="match status" value="1"/>
</dbReference>
<feature type="compositionally biased region" description="Polar residues" evidence="9">
    <location>
        <begin position="184"/>
        <end position="197"/>
    </location>
</feature>
<dbReference type="GO" id="GO:0004563">
    <property type="term" value="F:beta-N-acetylhexosaminidase activity"/>
    <property type="evidence" value="ECO:0007669"/>
    <property type="project" value="UniProtKB-EC"/>
</dbReference>
<dbReference type="InterPro" id="IPR017853">
    <property type="entry name" value="GH"/>
</dbReference>
<feature type="compositionally biased region" description="Acidic residues" evidence="9">
    <location>
        <begin position="77"/>
        <end position="92"/>
    </location>
</feature>
<feature type="compositionally biased region" description="Basic and acidic residues" evidence="9">
    <location>
        <begin position="1147"/>
        <end position="1156"/>
    </location>
</feature>
<feature type="compositionally biased region" description="Polar residues" evidence="9">
    <location>
        <begin position="138"/>
        <end position="149"/>
    </location>
</feature>
<accession>A0A3M6U295</accession>
<evidence type="ECO:0000256" key="8">
    <source>
        <dbReference type="PIRSR" id="PIRSR625705-1"/>
    </source>
</evidence>
<feature type="region of interest" description="Disordered" evidence="9">
    <location>
        <begin position="44"/>
        <end position="197"/>
    </location>
</feature>
<dbReference type="Pfam" id="PF03174">
    <property type="entry name" value="CHB_HEX_C"/>
    <property type="match status" value="1"/>
</dbReference>
<dbReference type="SUPFAM" id="SSF55545">
    <property type="entry name" value="beta-N-acetylhexosaminidase-like domain"/>
    <property type="match status" value="1"/>
</dbReference>
<organism evidence="11 12">
    <name type="scientific">Pocillopora damicornis</name>
    <name type="common">Cauliflower coral</name>
    <name type="synonym">Millepora damicornis</name>
    <dbReference type="NCBI Taxonomy" id="46731"/>
    <lineage>
        <taxon>Eukaryota</taxon>
        <taxon>Metazoa</taxon>
        <taxon>Cnidaria</taxon>
        <taxon>Anthozoa</taxon>
        <taxon>Hexacorallia</taxon>
        <taxon>Scleractinia</taxon>
        <taxon>Astrocoeniina</taxon>
        <taxon>Pocilloporidae</taxon>
        <taxon>Pocillopora</taxon>
    </lineage>
</organism>
<feature type="compositionally biased region" description="Basic and acidic residues" evidence="9">
    <location>
        <begin position="1167"/>
        <end position="1176"/>
    </location>
</feature>
<feature type="region of interest" description="Disordered" evidence="9">
    <location>
        <begin position="1061"/>
        <end position="1176"/>
    </location>
</feature>
<dbReference type="EC" id="3.2.1.52" evidence="3"/>
<dbReference type="GO" id="GO:0016020">
    <property type="term" value="C:membrane"/>
    <property type="evidence" value="ECO:0007669"/>
    <property type="project" value="TreeGrafter"/>
</dbReference>
<proteinExistence type="inferred from homology"/>
<evidence type="ECO:0000256" key="9">
    <source>
        <dbReference type="SAM" id="MobiDB-lite"/>
    </source>
</evidence>
<evidence type="ECO:0000259" key="10">
    <source>
        <dbReference type="SMART" id="SM01081"/>
    </source>
</evidence>
<dbReference type="InterPro" id="IPR029018">
    <property type="entry name" value="Hex-like_dom2"/>
</dbReference>
<dbReference type="InterPro" id="IPR012291">
    <property type="entry name" value="CBM2_carb-bd_dom_sf"/>
</dbReference>
<dbReference type="SUPFAM" id="SSF49384">
    <property type="entry name" value="Carbohydrate-binding domain"/>
    <property type="match status" value="1"/>
</dbReference>
<reference evidence="11 12" key="1">
    <citation type="journal article" date="2018" name="Sci. Rep.">
        <title>Comparative analysis of the Pocillopora damicornis genome highlights role of immune system in coral evolution.</title>
        <authorList>
            <person name="Cunning R."/>
            <person name="Bay R.A."/>
            <person name="Gillette P."/>
            <person name="Baker A.C."/>
            <person name="Traylor-Knowles N."/>
        </authorList>
    </citation>
    <scope>NUCLEOTIDE SEQUENCE [LARGE SCALE GENOMIC DNA]</scope>
    <source>
        <strain evidence="11">RSMAS</strain>
        <tissue evidence="11">Whole animal</tissue>
    </source>
</reference>
<dbReference type="Gene3D" id="2.60.40.290">
    <property type="match status" value="1"/>
</dbReference>
<keyword evidence="5" id="KW-0326">Glycosidase</keyword>
<evidence type="ECO:0000313" key="12">
    <source>
        <dbReference type="Proteomes" id="UP000275408"/>
    </source>
</evidence>
<keyword evidence="12" id="KW-1185">Reference proteome</keyword>
<dbReference type="Gene3D" id="3.20.20.80">
    <property type="entry name" value="Glycosidases"/>
    <property type="match status" value="1"/>
</dbReference>
<dbReference type="Gene3D" id="3.30.379.10">
    <property type="entry name" value="Chitobiase/beta-hexosaminidase domain 2-like"/>
    <property type="match status" value="1"/>
</dbReference>
<dbReference type="GO" id="GO:0005975">
    <property type="term" value="P:carbohydrate metabolic process"/>
    <property type="evidence" value="ECO:0007669"/>
    <property type="project" value="InterPro"/>
</dbReference>
<evidence type="ECO:0000256" key="5">
    <source>
        <dbReference type="ARBA" id="ARBA00023295"/>
    </source>
</evidence>
<dbReference type="InterPro" id="IPR008965">
    <property type="entry name" value="CBM2/CBM3_carb-bd_dom_sf"/>
</dbReference>
<evidence type="ECO:0000256" key="6">
    <source>
        <dbReference type="ARBA" id="ARBA00030512"/>
    </source>
</evidence>
<dbReference type="Gene3D" id="2.60.40.10">
    <property type="entry name" value="Immunoglobulins"/>
    <property type="match status" value="1"/>
</dbReference>
<dbReference type="SMART" id="SM01081">
    <property type="entry name" value="CHB_HEX"/>
    <property type="match status" value="1"/>
</dbReference>
<evidence type="ECO:0000256" key="2">
    <source>
        <dbReference type="ARBA" id="ARBA00006285"/>
    </source>
</evidence>
<sequence>MIKPRYKYLVSIMVLNKIALILTSSFFTDSDSTNFKFQVLESEKSYENPYSEETEENPVLSIDKIPLPDQKENENFLTDDEDYKDDNEDDDKNGDGNDSQIDDDQRTEENEYYEGDNHKEIKEEQQQITEEKEFEDTATISYGTPQIKLTPQEEVEGEGEGVEEREEKEEGKEKKENENKEHTTSVPHNTQKMNLSGKPSFSLDQNVTIPSHSLTVGNFSQPTKKPSINIPLNAETATTEGDKPPEDKPAFVAAEPITQEVLDRIAEDMEVRFEVLEDIRKAKVALRNQGMKAIDGNRWSVHFCLTTGMEHAHLVRRPEGYVLPNQTSIKLTHFNGCAYKLEPTKDFKPILPGNSLEFWVNIGPTIARSDLGPRWYVAAEGLQPRVISNTADESLDFVFLSKRKRSWDRFGHNDVEDLGTAPLLVIPTPLEILGLNVSRKIHIDSEWVVVGELGLENEAKFVADKLQLQKFLSQTNDRRVIKLRLDETQLETTKDGGTKLNQSSSEAYQLTVDATEELITITGTGNAGVFYGIQTLLALMDDQGLVPQVSIRDSPRFPYRGLMVDVARNFQSKQEIIKLLDVMAMYKMNKLHFHLSDNEGWRLEIPGIEELTLVGGKRCYDETEKTCILSQLGSGPDTTTSGTGHYSTEDYREILRHATQLHIQVIPEFDFPGHSHAAIKSMISRHDRLLHEGKEKDATMYLLNDFRDESRYFSVQAFTDETASVCLNSTYDLMEYVLHMIITLHSDIQPLTVFHFGGDEVPGGAWQKSPECEKLAKILNIGYRTPQTHKLLKAYFLKRISNITAKMGINLAGWGDYLFEHTTRTVLPREFFLNKEVYSFAWSTTGASRNNHEVSLMANHGYKVVLSNPDYIYLDHPYEPNQDERGKYWATPYSDTRKIFNYMPDSLYEDIDQIKNCTNLKGCVDGRRNVLGVEAAVWGETIRTPDHMFHMLFPRLLALAERAWHKAPWETIGDRKAQDRERTGDWVKFANSLGYRELGRLDKMNVKYHLTPPGARFVDKKLEVRAMLPGLRVEYSTDDGVTWNDVALETEVDRRVKLRTRSPDNKTVSREIEFEPPTLTTKVETVIKPRPESKRDQETENNHINVNDNDTSDSDNDESNNSSKDIGDIREKDSDNEKANLNTDSIDNGKDNHNNNDDNNSDDNDQKDEGKETQNT</sequence>
<evidence type="ECO:0000256" key="3">
    <source>
        <dbReference type="ARBA" id="ARBA00012663"/>
    </source>
</evidence>
<protein>
    <recommendedName>
        <fullName evidence="3">beta-N-acetylhexosaminidase</fullName>
        <ecNumber evidence="3">3.2.1.52</ecNumber>
    </recommendedName>
    <alternativeName>
        <fullName evidence="6">Beta-N-acetylhexosaminidase</fullName>
    </alternativeName>
    <alternativeName>
        <fullName evidence="7">N-acetyl-beta-glucosaminidase</fullName>
    </alternativeName>
</protein>
<dbReference type="InterPro" id="IPR014756">
    <property type="entry name" value="Ig_E-set"/>
</dbReference>
<dbReference type="PRINTS" id="PR00738">
    <property type="entry name" value="GLHYDRLASE20"/>
</dbReference>
<dbReference type="InterPro" id="IPR025705">
    <property type="entry name" value="Beta_hexosaminidase_sua/sub"/>
</dbReference>
<dbReference type="EMBL" id="RCHS01002373">
    <property type="protein sequence ID" value="RMX47741.1"/>
    <property type="molecule type" value="Genomic_DNA"/>
</dbReference>
<dbReference type="AlphaFoldDB" id="A0A3M6U295"/>
<dbReference type="Proteomes" id="UP000275408">
    <property type="component" value="Unassembled WGS sequence"/>
</dbReference>
<gene>
    <name evidence="11" type="ORF">pdam_00011800</name>
</gene>
<feature type="compositionally biased region" description="Basic and acidic residues" evidence="9">
    <location>
        <begin position="103"/>
        <end position="131"/>
    </location>
</feature>
<dbReference type="Pfam" id="PF02838">
    <property type="entry name" value="Glyco_hydro_20b"/>
    <property type="match status" value="1"/>
</dbReference>
<dbReference type="PANTHER" id="PTHR22600:SF57">
    <property type="entry name" value="BETA-N-ACETYLHEXOSAMINIDASE"/>
    <property type="match status" value="1"/>
</dbReference>